<evidence type="ECO:0000313" key="1">
    <source>
        <dbReference type="EMBL" id="GAA0753092.1"/>
    </source>
</evidence>
<sequence>MLSYSNIKTFLLHYLAFLSCCQEEDRNKNPGNLNYIDKTNKDPTTYISIIYKLYLSESLGM</sequence>
<organism evidence="1 2">
    <name type="scientific">Psychroflexus lacisalsi</name>
    <dbReference type="NCBI Taxonomy" id="503928"/>
    <lineage>
        <taxon>Bacteria</taxon>
        <taxon>Pseudomonadati</taxon>
        <taxon>Bacteroidota</taxon>
        <taxon>Flavobacteriia</taxon>
        <taxon>Flavobacteriales</taxon>
        <taxon>Flavobacteriaceae</taxon>
        <taxon>Psychroflexus</taxon>
    </lineage>
</organism>
<protein>
    <submittedName>
        <fullName evidence="1">Uncharacterized protein</fullName>
    </submittedName>
</protein>
<name>A0ABN1K2L5_9FLAO</name>
<proteinExistence type="predicted"/>
<dbReference type="Proteomes" id="UP001500185">
    <property type="component" value="Unassembled WGS sequence"/>
</dbReference>
<gene>
    <name evidence="1" type="ORF">GCM10009433_04780</name>
</gene>
<comment type="caution">
    <text evidence="1">The sequence shown here is derived from an EMBL/GenBank/DDBJ whole genome shotgun (WGS) entry which is preliminary data.</text>
</comment>
<evidence type="ECO:0000313" key="2">
    <source>
        <dbReference type="Proteomes" id="UP001500185"/>
    </source>
</evidence>
<accession>A0ABN1K2L5</accession>
<dbReference type="EMBL" id="BAAAGG010000005">
    <property type="protein sequence ID" value="GAA0753092.1"/>
    <property type="molecule type" value="Genomic_DNA"/>
</dbReference>
<keyword evidence="2" id="KW-1185">Reference proteome</keyword>
<reference evidence="1 2" key="1">
    <citation type="journal article" date="2019" name="Int. J. Syst. Evol. Microbiol.">
        <title>The Global Catalogue of Microorganisms (GCM) 10K type strain sequencing project: providing services to taxonomists for standard genome sequencing and annotation.</title>
        <authorList>
            <consortium name="The Broad Institute Genomics Platform"/>
            <consortium name="The Broad Institute Genome Sequencing Center for Infectious Disease"/>
            <person name="Wu L."/>
            <person name="Ma J."/>
        </authorList>
    </citation>
    <scope>NUCLEOTIDE SEQUENCE [LARGE SCALE GENOMIC DNA]</scope>
    <source>
        <strain evidence="1 2">JCM 16231</strain>
    </source>
</reference>